<feature type="transmembrane region" description="Helical" evidence="4">
    <location>
        <begin position="163"/>
        <end position="186"/>
    </location>
</feature>
<dbReference type="PANTHER" id="PTHR42910:SF1">
    <property type="entry name" value="MAJOR FACILITATOR SUPERFAMILY (MFS) PROFILE DOMAIN-CONTAINING PROTEIN"/>
    <property type="match status" value="1"/>
</dbReference>
<comment type="caution">
    <text evidence="6">The sequence shown here is derived from an EMBL/GenBank/DDBJ whole genome shotgun (WGS) entry which is preliminary data.</text>
</comment>
<proteinExistence type="predicted"/>
<dbReference type="GO" id="GO:0022857">
    <property type="term" value="F:transmembrane transporter activity"/>
    <property type="evidence" value="ECO:0007669"/>
    <property type="project" value="InterPro"/>
</dbReference>
<dbReference type="PROSITE" id="PS50850">
    <property type="entry name" value="MFS"/>
    <property type="match status" value="1"/>
</dbReference>
<dbReference type="EMBL" id="JACXWY010000014">
    <property type="protein sequence ID" value="MBD3847959.1"/>
    <property type="molecule type" value="Genomic_DNA"/>
</dbReference>
<evidence type="ECO:0000313" key="6">
    <source>
        <dbReference type="EMBL" id="MBD3847959.1"/>
    </source>
</evidence>
<dbReference type="CDD" id="cd17324">
    <property type="entry name" value="MFS_NepI_like"/>
    <property type="match status" value="1"/>
</dbReference>
<organism evidence="6 7">
    <name type="scientific">Bosea spartocytisi</name>
    <dbReference type="NCBI Taxonomy" id="2773451"/>
    <lineage>
        <taxon>Bacteria</taxon>
        <taxon>Pseudomonadati</taxon>
        <taxon>Pseudomonadota</taxon>
        <taxon>Alphaproteobacteria</taxon>
        <taxon>Hyphomicrobiales</taxon>
        <taxon>Boseaceae</taxon>
        <taxon>Bosea</taxon>
    </lineage>
</organism>
<feature type="transmembrane region" description="Helical" evidence="4">
    <location>
        <begin position="374"/>
        <end position="392"/>
    </location>
</feature>
<feature type="transmembrane region" description="Helical" evidence="4">
    <location>
        <begin position="105"/>
        <end position="126"/>
    </location>
</feature>
<keyword evidence="7" id="KW-1185">Reference proteome</keyword>
<sequence length="398" mass="40890">MNETTSDAPTIGAGLTIVLAAACGLIVANLYYAQPLAGPIGATLGMSAELTGLIVTLTQIGYGLGLVFLVPLGDLVENRLLIVTLVVLAAVSLGMAALAASAAVFLAASLLIGMTCVAAQVLVPLAAHMAPEQIRGRVVGNVVSGLLFGIMLARPVASLVADVASWHAVFVLSAVAMLALAAFLWFRLPQRRPHTRLGYGELIASMGAMVMSTPVLRRRAGYQACMFAAFSLFWTVTPLYLTGPQFGLTQRGVALFALAGVAGTIASPIAGRLADAGWTRPATAFALILAAGSFALTFLAEPGSTAALALLTIAAILLDYGVTTGLVLGQRAIFALGQEQRSRLNGLFIASFFMGGALGSALGGWAFAHGGWPLAGALGAAMPLLALAYFATEFRARD</sequence>
<dbReference type="RefSeq" id="WP_191125203.1">
    <property type="nucleotide sequence ID" value="NZ_JACXWY010000014.1"/>
</dbReference>
<dbReference type="Pfam" id="PF07690">
    <property type="entry name" value="MFS_1"/>
    <property type="match status" value="1"/>
</dbReference>
<feature type="transmembrane region" description="Helical" evidence="4">
    <location>
        <begin position="282"/>
        <end position="300"/>
    </location>
</feature>
<dbReference type="InterPro" id="IPR036259">
    <property type="entry name" value="MFS_trans_sf"/>
</dbReference>
<keyword evidence="3 4" id="KW-0472">Membrane</keyword>
<evidence type="ECO:0000256" key="3">
    <source>
        <dbReference type="ARBA" id="ARBA00023136"/>
    </source>
</evidence>
<dbReference type="SUPFAM" id="SSF103473">
    <property type="entry name" value="MFS general substrate transporter"/>
    <property type="match status" value="1"/>
</dbReference>
<feature type="transmembrane region" description="Helical" evidence="4">
    <location>
        <begin position="220"/>
        <end position="241"/>
    </location>
</feature>
<dbReference type="InterPro" id="IPR011701">
    <property type="entry name" value="MFS"/>
</dbReference>
<feature type="transmembrane region" description="Helical" evidence="4">
    <location>
        <begin position="80"/>
        <end position="99"/>
    </location>
</feature>
<evidence type="ECO:0000256" key="1">
    <source>
        <dbReference type="ARBA" id="ARBA00022692"/>
    </source>
</evidence>
<evidence type="ECO:0000259" key="5">
    <source>
        <dbReference type="PROSITE" id="PS50850"/>
    </source>
</evidence>
<gene>
    <name evidence="6" type="ORF">IED13_19845</name>
</gene>
<feature type="transmembrane region" description="Helical" evidence="4">
    <location>
        <begin position="348"/>
        <end position="368"/>
    </location>
</feature>
<feature type="transmembrane region" description="Helical" evidence="4">
    <location>
        <begin position="138"/>
        <end position="157"/>
    </location>
</feature>
<keyword evidence="1 4" id="KW-0812">Transmembrane</keyword>
<evidence type="ECO:0000256" key="2">
    <source>
        <dbReference type="ARBA" id="ARBA00022989"/>
    </source>
</evidence>
<evidence type="ECO:0000313" key="7">
    <source>
        <dbReference type="Proteomes" id="UP000619295"/>
    </source>
</evidence>
<protein>
    <submittedName>
        <fullName evidence="6">MFS transporter</fullName>
    </submittedName>
</protein>
<reference evidence="6" key="1">
    <citation type="submission" date="2020-09" db="EMBL/GenBank/DDBJ databases">
        <title>Bosea spartocytisi sp. nov. a root nodule endophyte of Spartocytisus supranubius in the high mountain ecosystem fo the Teide National Park (Canary Islands, Spain).</title>
        <authorList>
            <person name="Pulido-Suarez L."/>
            <person name="Peix A."/>
            <person name="Igual J.M."/>
            <person name="Socas-Perez N."/>
            <person name="Velazquez E."/>
            <person name="Flores-Felix J.D."/>
            <person name="Leon-Barrios M."/>
        </authorList>
    </citation>
    <scope>NUCLEOTIDE SEQUENCE</scope>
    <source>
        <strain evidence="6">SSUT16</strain>
    </source>
</reference>
<keyword evidence="2 4" id="KW-1133">Transmembrane helix</keyword>
<feature type="transmembrane region" description="Helical" evidence="4">
    <location>
        <begin position="52"/>
        <end position="73"/>
    </location>
</feature>
<dbReference type="Gene3D" id="1.20.1250.20">
    <property type="entry name" value="MFS general substrate transporter like domains"/>
    <property type="match status" value="1"/>
</dbReference>
<name>A0A927EBU8_9HYPH</name>
<feature type="transmembrane region" description="Helical" evidence="4">
    <location>
        <begin position="12"/>
        <end position="32"/>
    </location>
</feature>
<accession>A0A927EBU8</accession>
<dbReference type="AlphaFoldDB" id="A0A927EBU8"/>
<dbReference type="InterPro" id="IPR020846">
    <property type="entry name" value="MFS_dom"/>
</dbReference>
<feature type="transmembrane region" description="Helical" evidence="4">
    <location>
        <begin position="253"/>
        <end position="270"/>
    </location>
</feature>
<dbReference type="PANTHER" id="PTHR42910">
    <property type="entry name" value="TRANSPORTER SCO4007-RELATED"/>
    <property type="match status" value="1"/>
</dbReference>
<evidence type="ECO:0000256" key="4">
    <source>
        <dbReference type="SAM" id="Phobius"/>
    </source>
</evidence>
<dbReference type="Proteomes" id="UP000619295">
    <property type="component" value="Unassembled WGS sequence"/>
</dbReference>
<feature type="transmembrane region" description="Helical" evidence="4">
    <location>
        <begin position="306"/>
        <end position="328"/>
    </location>
</feature>
<feature type="domain" description="Major facilitator superfamily (MFS) profile" evidence="5">
    <location>
        <begin position="15"/>
        <end position="395"/>
    </location>
</feature>